<dbReference type="InterPro" id="IPR036514">
    <property type="entry name" value="SGNH_hydro_sf"/>
</dbReference>
<dbReference type="CDD" id="cd01832">
    <property type="entry name" value="SGNH_hydrolase_like_1"/>
    <property type="match status" value="1"/>
</dbReference>
<evidence type="ECO:0000259" key="1">
    <source>
        <dbReference type="Pfam" id="PF13472"/>
    </source>
</evidence>
<dbReference type="RefSeq" id="WP_345731080.1">
    <property type="nucleotide sequence ID" value="NZ_BAAAYN010000038.1"/>
</dbReference>
<dbReference type="Gene3D" id="3.40.50.1110">
    <property type="entry name" value="SGNH hydrolase"/>
    <property type="match status" value="1"/>
</dbReference>
<dbReference type="PANTHER" id="PTHR43784:SF2">
    <property type="entry name" value="GDSL-LIKE LIPASE_ACYLHYDROLASE, PUTATIVE (AFU_ORTHOLOGUE AFUA_2G00820)-RELATED"/>
    <property type="match status" value="1"/>
</dbReference>
<dbReference type="SUPFAM" id="SSF52266">
    <property type="entry name" value="SGNH hydrolase"/>
    <property type="match status" value="1"/>
</dbReference>
<organism evidence="2 3">
    <name type="scientific">Cryptosporangium minutisporangium</name>
    <dbReference type="NCBI Taxonomy" id="113569"/>
    <lineage>
        <taxon>Bacteria</taxon>
        <taxon>Bacillati</taxon>
        <taxon>Actinomycetota</taxon>
        <taxon>Actinomycetes</taxon>
        <taxon>Cryptosporangiales</taxon>
        <taxon>Cryptosporangiaceae</taxon>
        <taxon>Cryptosporangium</taxon>
    </lineage>
</organism>
<gene>
    <name evidence="2" type="ORF">GCM10020369_54580</name>
</gene>
<keyword evidence="3" id="KW-1185">Reference proteome</keyword>
<reference evidence="3" key="1">
    <citation type="journal article" date="2019" name="Int. J. Syst. Evol. Microbiol.">
        <title>The Global Catalogue of Microorganisms (GCM) 10K type strain sequencing project: providing services to taxonomists for standard genome sequencing and annotation.</title>
        <authorList>
            <consortium name="The Broad Institute Genomics Platform"/>
            <consortium name="The Broad Institute Genome Sequencing Center for Infectious Disease"/>
            <person name="Wu L."/>
            <person name="Ma J."/>
        </authorList>
    </citation>
    <scope>NUCLEOTIDE SEQUENCE [LARGE SCALE GENOMIC DNA]</scope>
    <source>
        <strain evidence="3">JCM 9458</strain>
    </source>
</reference>
<evidence type="ECO:0000313" key="2">
    <source>
        <dbReference type="EMBL" id="GAA3392528.1"/>
    </source>
</evidence>
<dbReference type="InterPro" id="IPR053140">
    <property type="entry name" value="GDSL_Rv0518-like"/>
</dbReference>
<feature type="domain" description="SGNH hydrolase-type esterase" evidence="1">
    <location>
        <begin position="35"/>
        <end position="205"/>
    </location>
</feature>
<comment type="caution">
    <text evidence="2">The sequence shown here is derived from an EMBL/GenBank/DDBJ whole genome shotgun (WGS) entry which is preliminary data.</text>
</comment>
<name>A0ABP6T658_9ACTN</name>
<evidence type="ECO:0000313" key="3">
    <source>
        <dbReference type="Proteomes" id="UP001501676"/>
    </source>
</evidence>
<dbReference type="InterPro" id="IPR013830">
    <property type="entry name" value="SGNH_hydro"/>
</dbReference>
<dbReference type="Pfam" id="PF13472">
    <property type="entry name" value="Lipase_GDSL_2"/>
    <property type="match status" value="1"/>
</dbReference>
<dbReference type="EMBL" id="BAAAYN010000038">
    <property type="protein sequence ID" value="GAA3392528.1"/>
    <property type="molecule type" value="Genomic_DNA"/>
</dbReference>
<accession>A0ABP6T658</accession>
<proteinExistence type="predicted"/>
<protein>
    <recommendedName>
        <fullName evidence="1">SGNH hydrolase-type esterase domain-containing protein</fullName>
    </recommendedName>
</protein>
<dbReference type="PANTHER" id="PTHR43784">
    <property type="entry name" value="GDSL-LIKE LIPASE/ACYLHYDROLASE, PUTATIVE (AFU_ORTHOLOGUE AFUA_2G00820)-RELATED"/>
    <property type="match status" value="1"/>
</dbReference>
<sequence>MNTDTLPEDADPFCLSPDAASGLLASAPWRRYASIGDSLSAGTGDASPGYRDGGWPDRLAAHLRSVRPELAYLNTAVVGATTEDTLRTQLDRALAFEPDLLHLPCGANDLLRRTPDFDAIARSLRVLYDRAATTGATLTTFTLSSAYVVPVFPDWCDRIQRLNALVRAIAAAYDAVLVDMEDHPVKFRDDLLSADRIHFAGVGQAVLASEMVRALARRLTQ</sequence>
<dbReference type="Proteomes" id="UP001501676">
    <property type="component" value="Unassembled WGS sequence"/>
</dbReference>